<dbReference type="InterPro" id="IPR012135">
    <property type="entry name" value="Dihydroorotate_DH_1_2"/>
</dbReference>
<dbReference type="PATRIC" id="fig|1632867.3.peg.2017"/>
<proteinExistence type="inferred from homology"/>
<feature type="domain" description="Dihydroorotate dehydrogenase catalytic" evidence="14">
    <location>
        <begin position="48"/>
        <end position="338"/>
    </location>
</feature>
<dbReference type="PIRSF" id="PIRSF000164">
    <property type="entry name" value="DHO_oxidase"/>
    <property type="match status" value="1"/>
</dbReference>
<dbReference type="Proteomes" id="UP000033684">
    <property type="component" value="Unassembled WGS sequence"/>
</dbReference>
<feature type="binding site" evidence="13">
    <location>
        <position position="298"/>
    </location>
    <ligand>
        <name>FMN</name>
        <dbReference type="ChEBI" id="CHEBI:58210"/>
    </ligand>
</feature>
<dbReference type="UniPathway" id="UPA00070">
    <property type="reaction ID" value="UER00946"/>
</dbReference>
<protein>
    <recommendedName>
        <fullName evidence="13">Dihydroorotate dehydrogenase (quinone)</fullName>
        <ecNumber evidence="13">1.3.5.2</ecNumber>
    </recommendedName>
    <alternativeName>
        <fullName evidence="13">DHOdehase</fullName>
        <shortName evidence="13">DHOD</shortName>
        <shortName evidence="13">DHODase</shortName>
    </alternativeName>
    <alternativeName>
        <fullName evidence="13">Dihydroorotate oxidase</fullName>
    </alternativeName>
</protein>
<feature type="binding site" evidence="13">
    <location>
        <position position="269"/>
    </location>
    <ligand>
        <name>FMN</name>
        <dbReference type="ChEBI" id="CHEBI:58210"/>
    </ligand>
</feature>
<evidence type="ECO:0000256" key="7">
    <source>
        <dbReference type="ARBA" id="ARBA00022630"/>
    </source>
</evidence>
<keyword evidence="16" id="KW-1185">Reference proteome</keyword>
<dbReference type="Gene3D" id="3.20.20.70">
    <property type="entry name" value="Aldolase class I"/>
    <property type="match status" value="1"/>
</dbReference>
<evidence type="ECO:0000256" key="10">
    <source>
        <dbReference type="ARBA" id="ARBA00023002"/>
    </source>
</evidence>
<evidence type="ECO:0000256" key="2">
    <source>
        <dbReference type="ARBA" id="ARBA00004202"/>
    </source>
</evidence>
<reference evidence="15 16" key="2">
    <citation type="journal article" date="2016" name="Microb. Ecol.">
        <title>Genome Characteristics of a Novel Type I Methanotroph (Sn10-6) Isolated from a Flooded Indian Rice Field.</title>
        <authorList>
            <person name="Rahalkar M.C."/>
            <person name="Pandit P.S."/>
            <person name="Dhakephalkar P.K."/>
            <person name="Pore S."/>
            <person name="Arora P."/>
            <person name="Kapse N."/>
        </authorList>
    </citation>
    <scope>NUCLEOTIDE SEQUENCE [LARGE SCALE GENOMIC DNA]</scope>
    <source>
        <strain evidence="15 16">Sn10-6</strain>
    </source>
</reference>
<dbReference type="GO" id="GO:0044205">
    <property type="term" value="P:'de novo' UMP biosynthetic process"/>
    <property type="evidence" value="ECO:0007669"/>
    <property type="project" value="UniProtKB-UniRule"/>
</dbReference>
<feature type="binding site" evidence="13">
    <location>
        <position position="87"/>
    </location>
    <ligand>
        <name>FMN</name>
        <dbReference type="ChEBI" id="CHEBI:58210"/>
    </ligand>
</feature>
<dbReference type="InterPro" id="IPR005720">
    <property type="entry name" value="Dihydroorotate_DH_cat"/>
</dbReference>
<dbReference type="NCBIfam" id="NF003645">
    <property type="entry name" value="PRK05286.1-2"/>
    <property type="match status" value="1"/>
</dbReference>
<feature type="binding site" evidence="13">
    <location>
        <position position="178"/>
    </location>
    <ligand>
        <name>substrate</name>
    </ligand>
</feature>
<comment type="cofactor">
    <cofactor evidence="13">
        <name>FMN</name>
        <dbReference type="ChEBI" id="CHEBI:58210"/>
    </cofactor>
    <text evidence="13">Binds 1 FMN per subunit.</text>
</comment>
<dbReference type="HAMAP" id="MF_00225">
    <property type="entry name" value="DHO_dh_type2"/>
    <property type="match status" value="1"/>
</dbReference>
<keyword evidence="8 13" id="KW-0288">FMN</keyword>
<dbReference type="FunFam" id="3.20.20.70:FF:000028">
    <property type="entry name" value="Dihydroorotate dehydrogenase (quinone)"/>
    <property type="match status" value="1"/>
</dbReference>
<evidence type="ECO:0000256" key="11">
    <source>
        <dbReference type="ARBA" id="ARBA00023136"/>
    </source>
</evidence>
<evidence type="ECO:0000256" key="1">
    <source>
        <dbReference type="ARBA" id="ARBA00003125"/>
    </source>
</evidence>
<feature type="binding site" evidence="13">
    <location>
        <begin position="63"/>
        <end position="67"/>
    </location>
    <ligand>
        <name>FMN</name>
        <dbReference type="ChEBI" id="CHEBI:58210"/>
    </ligand>
</feature>
<comment type="catalytic activity">
    <reaction evidence="12 13">
        <text>(S)-dihydroorotate + a quinone = orotate + a quinol</text>
        <dbReference type="Rhea" id="RHEA:30187"/>
        <dbReference type="ChEBI" id="CHEBI:24646"/>
        <dbReference type="ChEBI" id="CHEBI:30839"/>
        <dbReference type="ChEBI" id="CHEBI:30864"/>
        <dbReference type="ChEBI" id="CHEBI:132124"/>
        <dbReference type="EC" id="1.3.5.2"/>
    </reaction>
</comment>
<evidence type="ECO:0000256" key="9">
    <source>
        <dbReference type="ARBA" id="ARBA00022975"/>
    </source>
</evidence>
<dbReference type="Pfam" id="PF01180">
    <property type="entry name" value="DHO_dh"/>
    <property type="match status" value="1"/>
</dbReference>
<evidence type="ECO:0000259" key="14">
    <source>
        <dbReference type="Pfam" id="PF01180"/>
    </source>
</evidence>
<organism evidence="15 16">
    <name type="scientific">Methylocucumis oryzae</name>
    <dbReference type="NCBI Taxonomy" id="1632867"/>
    <lineage>
        <taxon>Bacteria</taxon>
        <taxon>Pseudomonadati</taxon>
        <taxon>Pseudomonadota</taxon>
        <taxon>Gammaproteobacteria</taxon>
        <taxon>Methylococcales</taxon>
        <taxon>Methylococcaceae</taxon>
        <taxon>Methylocucumis</taxon>
    </lineage>
</organism>
<comment type="caution">
    <text evidence="15">The sequence shown here is derived from an EMBL/GenBank/DDBJ whole genome shotgun (WGS) entry which is preliminary data.</text>
</comment>
<dbReference type="NCBIfam" id="TIGR01036">
    <property type="entry name" value="pyrD_sub2"/>
    <property type="match status" value="1"/>
</dbReference>
<dbReference type="CDD" id="cd04738">
    <property type="entry name" value="DHOD_2_like"/>
    <property type="match status" value="1"/>
</dbReference>
<feature type="binding site" evidence="13">
    <location>
        <position position="173"/>
    </location>
    <ligand>
        <name>substrate</name>
    </ligand>
</feature>
<dbReference type="OrthoDB" id="9802377at2"/>
<comment type="pathway">
    <text evidence="3 13">Pyrimidine metabolism; UMP biosynthesis via de novo pathway; orotate from (S)-dihydroorotate (quinone route): step 1/1.</text>
</comment>
<dbReference type="SUPFAM" id="SSF51395">
    <property type="entry name" value="FMN-linked oxidoreductases"/>
    <property type="match status" value="1"/>
</dbReference>
<dbReference type="InterPro" id="IPR001295">
    <property type="entry name" value="Dihydroorotate_DH_CS"/>
</dbReference>
<evidence type="ECO:0000313" key="15">
    <source>
        <dbReference type="EMBL" id="KJV05705.1"/>
    </source>
</evidence>
<evidence type="ECO:0000313" key="16">
    <source>
        <dbReference type="Proteomes" id="UP000033684"/>
    </source>
</evidence>
<evidence type="ECO:0000256" key="5">
    <source>
        <dbReference type="ARBA" id="ARBA00011245"/>
    </source>
</evidence>
<dbReference type="NCBIfam" id="NF003652">
    <property type="entry name" value="PRK05286.2-5"/>
    <property type="match status" value="1"/>
</dbReference>
<keyword evidence="10 13" id="KW-0560">Oxidoreductase</keyword>
<dbReference type="PROSITE" id="PS00912">
    <property type="entry name" value="DHODEHASE_2"/>
    <property type="match status" value="1"/>
</dbReference>
<dbReference type="NCBIfam" id="NF003644">
    <property type="entry name" value="PRK05286.1-1"/>
    <property type="match status" value="1"/>
</dbReference>
<comment type="subunit">
    <text evidence="5 13">Monomer.</text>
</comment>
<evidence type="ECO:0000256" key="6">
    <source>
        <dbReference type="ARBA" id="ARBA00022475"/>
    </source>
</evidence>
<keyword evidence="11 13" id="KW-0472">Membrane</keyword>
<dbReference type="PROSITE" id="PS00911">
    <property type="entry name" value="DHODEHASE_1"/>
    <property type="match status" value="1"/>
</dbReference>
<feature type="binding site" evidence="13">
    <location>
        <position position="246"/>
    </location>
    <ligand>
        <name>FMN</name>
        <dbReference type="ChEBI" id="CHEBI:58210"/>
    </ligand>
</feature>
<feature type="binding site" evidence="13">
    <location>
        <begin position="319"/>
        <end position="320"/>
    </location>
    <ligand>
        <name>FMN</name>
        <dbReference type="ChEBI" id="CHEBI:58210"/>
    </ligand>
</feature>
<comment type="subcellular location">
    <subcellularLocation>
        <location evidence="2 13">Cell membrane</location>
        <topology evidence="2 13">Peripheral membrane protein</topology>
    </subcellularLocation>
</comment>
<dbReference type="PANTHER" id="PTHR48109">
    <property type="entry name" value="DIHYDROOROTATE DEHYDROGENASE (QUINONE), MITOCHONDRIAL-RELATED"/>
    <property type="match status" value="1"/>
</dbReference>
<evidence type="ECO:0000256" key="12">
    <source>
        <dbReference type="ARBA" id="ARBA00048639"/>
    </source>
</evidence>
<comment type="similarity">
    <text evidence="4 13">Belongs to the dihydroorotate dehydrogenase family. Type 2 subfamily.</text>
</comment>
<keyword evidence="9 13" id="KW-0665">Pyrimidine biosynthesis</keyword>
<dbReference type="GO" id="GO:0106430">
    <property type="term" value="F:dihydroorotate dehydrogenase (quinone) activity"/>
    <property type="evidence" value="ECO:0007669"/>
    <property type="project" value="UniProtKB-EC"/>
</dbReference>
<name>A0A0F3IFY0_9GAMM</name>
<dbReference type="NCBIfam" id="NF003646">
    <property type="entry name" value="PRK05286.1-4"/>
    <property type="match status" value="1"/>
</dbReference>
<reference evidence="16" key="1">
    <citation type="submission" date="2015-03" db="EMBL/GenBank/DDBJ databases">
        <title>Draft genome sequence of a novel methanotroph (Sn10-6) isolated from flooded ricefield rhizosphere in India.</title>
        <authorList>
            <person name="Pandit P.S."/>
            <person name="Pore S.D."/>
            <person name="Arora P."/>
            <person name="Kapse N.G."/>
            <person name="Dhakephalkar P.K."/>
            <person name="Rahalkar M.C."/>
        </authorList>
    </citation>
    <scope>NUCLEOTIDE SEQUENCE [LARGE SCALE GENOMIC DNA]</scope>
    <source>
        <strain evidence="16">Sn10-6</strain>
    </source>
</reference>
<feature type="active site" description="Nucleophile" evidence="13">
    <location>
        <position position="176"/>
    </location>
</feature>
<dbReference type="EC" id="1.3.5.2" evidence="13"/>
<evidence type="ECO:0000256" key="13">
    <source>
        <dbReference type="HAMAP-Rule" id="MF_00225"/>
    </source>
</evidence>
<dbReference type="GO" id="GO:0005886">
    <property type="term" value="C:plasma membrane"/>
    <property type="evidence" value="ECO:0007669"/>
    <property type="project" value="UniProtKB-SubCell"/>
</dbReference>
<dbReference type="InterPro" id="IPR050074">
    <property type="entry name" value="DHO_dehydrogenase"/>
</dbReference>
<evidence type="ECO:0000256" key="3">
    <source>
        <dbReference type="ARBA" id="ARBA00005161"/>
    </source>
</evidence>
<gene>
    <name evidence="13" type="primary">pyrD</name>
    <name evidence="15" type="ORF">VZ94_16160</name>
</gene>
<feature type="binding site" evidence="13">
    <location>
        <position position="218"/>
    </location>
    <ligand>
        <name>FMN</name>
        <dbReference type="ChEBI" id="CHEBI:58210"/>
    </ligand>
</feature>
<dbReference type="PANTHER" id="PTHR48109:SF4">
    <property type="entry name" value="DIHYDROOROTATE DEHYDROGENASE (QUINONE), MITOCHONDRIAL"/>
    <property type="match status" value="1"/>
</dbReference>
<feature type="binding site" evidence="13">
    <location>
        <begin position="112"/>
        <end position="116"/>
    </location>
    <ligand>
        <name>substrate</name>
    </ligand>
</feature>
<dbReference type="InterPro" id="IPR005719">
    <property type="entry name" value="Dihydroorotate_DH_2"/>
</dbReference>
<evidence type="ECO:0000256" key="8">
    <source>
        <dbReference type="ARBA" id="ARBA00022643"/>
    </source>
</evidence>
<feature type="binding site" evidence="13">
    <location>
        <position position="67"/>
    </location>
    <ligand>
        <name>substrate</name>
    </ligand>
</feature>
<dbReference type="RefSeq" id="WP_045780015.1">
    <property type="nucleotide sequence ID" value="NZ_LAJX01000186.1"/>
</dbReference>
<keyword evidence="7 13" id="KW-0285">Flavoprotein</keyword>
<dbReference type="EMBL" id="LAJX01000186">
    <property type="protein sequence ID" value="KJV05705.1"/>
    <property type="molecule type" value="Genomic_DNA"/>
</dbReference>
<feature type="binding site" evidence="13">
    <location>
        <position position="140"/>
    </location>
    <ligand>
        <name>FMN</name>
        <dbReference type="ChEBI" id="CHEBI:58210"/>
    </ligand>
</feature>
<sequence>MNLYPLLRPVLFSLSPETAHTVSLKLLDASYRLKITPWLYPTLADDPVNVMGLTFKNRVGLAAGLDKNGDYIDALAALGFGFIEIGTVTPRPQPGNPKPRLFRLPEYQAIINRMGFNNLGLTHLLNQVQDSHYQGILGINIGKNFDTPIDQAVNDYVHGLTHAYPYASYIAINISSPNTQNLRQLQQRDELQGLLATLKQTQHNLEHQHQRYVPLAVKIAPDLSDEQLHEIATMLLEHGIDGVIATNTTLDRSAIAAHPLAAETGGLSGAPLKPQATHVIRVLHDCLQDRLPIIAVGGITSPQDAQEKIDAGASLVQVYSGLIYQGPELARTLIQHFNRQHR</sequence>
<feature type="binding site" evidence="13">
    <location>
        <position position="173"/>
    </location>
    <ligand>
        <name>FMN</name>
        <dbReference type="ChEBI" id="CHEBI:58210"/>
    </ligand>
</feature>
<dbReference type="GO" id="GO:0005737">
    <property type="term" value="C:cytoplasm"/>
    <property type="evidence" value="ECO:0007669"/>
    <property type="project" value="InterPro"/>
</dbReference>
<evidence type="ECO:0000256" key="4">
    <source>
        <dbReference type="ARBA" id="ARBA00005359"/>
    </source>
</evidence>
<keyword evidence="6 13" id="KW-1003">Cell membrane</keyword>
<dbReference type="AlphaFoldDB" id="A0A0F3IFY0"/>
<dbReference type="InterPro" id="IPR013785">
    <property type="entry name" value="Aldolase_TIM"/>
</dbReference>
<accession>A0A0F3IFY0</accession>
<dbReference type="GO" id="GO:0006207">
    <property type="term" value="P:'de novo' pyrimidine nucleobase biosynthetic process"/>
    <property type="evidence" value="ECO:0007669"/>
    <property type="project" value="UniProtKB-UniRule"/>
</dbReference>
<feature type="binding site" evidence="13">
    <location>
        <begin position="247"/>
        <end position="248"/>
    </location>
    <ligand>
        <name>substrate</name>
    </ligand>
</feature>
<comment type="function">
    <text evidence="1 13">Catalyzes the conversion of dihydroorotate to orotate with quinone as electron acceptor.</text>
</comment>